<gene>
    <name evidence="2 4" type="ORF">BDZ99DRAFT_267857</name>
</gene>
<evidence type="ECO:0000313" key="4">
    <source>
        <dbReference type="RefSeq" id="XP_033579457.1"/>
    </source>
</evidence>
<evidence type="ECO:0000256" key="1">
    <source>
        <dbReference type="SAM" id="MobiDB-lite"/>
    </source>
</evidence>
<feature type="compositionally biased region" description="Basic and acidic residues" evidence="1">
    <location>
        <begin position="29"/>
        <end position="40"/>
    </location>
</feature>
<protein>
    <submittedName>
        <fullName evidence="2 4">Uncharacterized protein</fullName>
    </submittedName>
</protein>
<reference evidence="2 4" key="1">
    <citation type="journal article" date="2020" name="Stud. Mycol.">
        <title>101 Dothideomycetes genomes: a test case for predicting lifestyles and emergence of pathogens.</title>
        <authorList>
            <person name="Haridas S."/>
            <person name="Albert R."/>
            <person name="Binder M."/>
            <person name="Bloem J."/>
            <person name="Labutti K."/>
            <person name="Salamov A."/>
            <person name="Andreopoulos B."/>
            <person name="Baker S."/>
            <person name="Barry K."/>
            <person name="Bills G."/>
            <person name="Bluhm B."/>
            <person name="Cannon C."/>
            <person name="Castanera R."/>
            <person name="Culley D."/>
            <person name="Daum C."/>
            <person name="Ezra D."/>
            <person name="Gonzalez J."/>
            <person name="Henrissat B."/>
            <person name="Kuo A."/>
            <person name="Liang C."/>
            <person name="Lipzen A."/>
            <person name="Lutzoni F."/>
            <person name="Magnuson J."/>
            <person name="Mondo S."/>
            <person name="Nolan M."/>
            <person name="Ohm R."/>
            <person name="Pangilinan J."/>
            <person name="Park H.-J."/>
            <person name="Ramirez L."/>
            <person name="Alfaro M."/>
            <person name="Sun H."/>
            <person name="Tritt A."/>
            <person name="Yoshinaga Y."/>
            <person name="Zwiers L.-H."/>
            <person name="Turgeon B."/>
            <person name="Goodwin S."/>
            <person name="Spatafora J."/>
            <person name="Crous P."/>
            <person name="Grigoriev I."/>
        </authorList>
    </citation>
    <scope>NUCLEOTIDE SEQUENCE</scope>
    <source>
        <strain evidence="2 4">CBS 304.34</strain>
    </source>
</reference>
<feature type="region of interest" description="Disordered" evidence="1">
    <location>
        <begin position="1"/>
        <end position="40"/>
    </location>
</feature>
<evidence type="ECO:0000313" key="2">
    <source>
        <dbReference type="EMBL" id="KAF2812493.1"/>
    </source>
</evidence>
<keyword evidence="3" id="KW-1185">Reference proteome</keyword>
<dbReference type="OrthoDB" id="10553618at2759"/>
<reference evidence="4" key="2">
    <citation type="submission" date="2020-04" db="EMBL/GenBank/DDBJ databases">
        <authorList>
            <consortium name="NCBI Genome Project"/>
        </authorList>
    </citation>
    <scope>NUCLEOTIDE SEQUENCE</scope>
    <source>
        <strain evidence="4">CBS 304.34</strain>
    </source>
</reference>
<dbReference type="EMBL" id="MU003697">
    <property type="protein sequence ID" value="KAF2812493.1"/>
    <property type="molecule type" value="Genomic_DNA"/>
</dbReference>
<dbReference type="RefSeq" id="XP_033579457.1">
    <property type="nucleotide sequence ID" value="XM_033713863.1"/>
</dbReference>
<dbReference type="AlphaFoldDB" id="A0A6A6YVU0"/>
<accession>A0A6A6YVU0</accession>
<dbReference type="GeneID" id="54454756"/>
<evidence type="ECO:0000313" key="3">
    <source>
        <dbReference type="Proteomes" id="UP000504636"/>
    </source>
</evidence>
<dbReference type="Proteomes" id="UP000504636">
    <property type="component" value="Unplaced"/>
</dbReference>
<reference evidence="4" key="3">
    <citation type="submission" date="2025-04" db="UniProtKB">
        <authorList>
            <consortium name="RefSeq"/>
        </authorList>
    </citation>
    <scope>IDENTIFICATION</scope>
    <source>
        <strain evidence="4">CBS 304.34</strain>
    </source>
</reference>
<proteinExistence type="predicted"/>
<name>A0A6A6YVU0_9PEZI</name>
<sequence length="193" mass="21517">MDTGEANQEFAGKAAGFPESSSTGSNGKQRHDDSDQTRRDECHKQVMDAMKRLGMKQAPLYIQSLLYRLDRGDRGDIRKKALEEANAPVEENSWDKESATAQEPCLIAQPTCPIVRMINRNLSIAPLKLTGNGRCGVLTENVMKSMPQGGLWLPSTWDCVLATIPVPENMQVLRINGKDFRGMKDERTEEPKL</sequence>
<organism evidence="2">
    <name type="scientific">Mytilinidion resinicola</name>
    <dbReference type="NCBI Taxonomy" id="574789"/>
    <lineage>
        <taxon>Eukaryota</taxon>
        <taxon>Fungi</taxon>
        <taxon>Dikarya</taxon>
        <taxon>Ascomycota</taxon>
        <taxon>Pezizomycotina</taxon>
        <taxon>Dothideomycetes</taxon>
        <taxon>Pleosporomycetidae</taxon>
        <taxon>Mytilinidiales</taxon>
        <taxon>Mytilinidiaceae</taxon>
        <taxon>Mytilinidion</taxon>
    </lineage>
</organism>